<dbReference type="CDD" id="cd00167">
    <property type="entry name" value="SANT"/>
    <property type="match status" value="1"/>
</dbReference>
<evidence type="ECO:0000259" key="2">
    <source>
        <dbReference type="PROSITE" id="PS50090"/>
    </source>
</evidence>
<evidence type="ECO:0000313" key="4">
    <source>
        <dbReference type="Proteomes" id="UP001300502"/>
    </source>
</evidence>
<organism evidence="3 4">
    <name type="scientific">Galdieria yellowstonensis</name>
    <dbReference type="NCBI Taxonomy" id="3028027"/>
    <lineage>
        <taxon>Eukaryota</taxon>
        <taxon>Rhodophyta</taxon>
        <taxon>Bangiophyceae</taxon>
        <taxon>Galdieriales</taxon>
        <taxon>Galdieriaceae</taxon>
        <taxon>Galdieria</taxon>
    </lineage>
</organism>
<dbReference type="InterPro" id="IPR001005">
    <property type="entry name" value="SANT/Myb"/>
</dbReference>
<feature type="domain" description="Myb-like" evidence="2">
    <location>
        <begin position="206"/>
        <end position="258"/>
    </location>
</feature>
<dbReference type="Pfam" id="PF00249">
    <property type="entry name" value="Myb_DNA-binding"/>
    <property type="match status" value="1"/>
</dbReference>
<comment type="caution">
    <text evidence="3">The sequence shown here is derived from an EMBL/GenBank/DDBJ whole genome shotgun (WGS) entry which is preliminary data.</text>
</comment>
<evidence type="ECO:0000256" key="1">
    <source>
        <dbReference type="SAM" id="MobiDB-lite"/>
    </source>
</evidence>
<dbReference type="SUPFAM" id="SSF46689">
    <property type="entry name" value="Homeodomain-like"/>
    <property type="match status" value="1"/>
</dbReference>
<dbReference type="EMBL" id="JANCYU010000008">
    <property type="protein sequence ID" value="KAK4522798.1"/>
    <property type="molecule type" value="Genomic_DNA"/>
</dbReference>
<name>A0AAV9I2Z3_9RHOD</name>
<dbReference type="Gene3D" id="1.10.10.60">
    <property type="entry name" value="Homeodomain-like"/>
    <property type="match status" value="1"/>
</dbReference>
<dbReference type="PROSITE" id="PS50090">
    <property type="entry name" value="MYB_LIKE"/>
    <property type="match status" value="1"/>
</dbReference>
<reference evidence="3 4" key="1">
    <citation type="submission" date="2022-07" db="EMBL/GenBank/DDBJ databases">
        <title>Genome-wide signatures of adaptation to extreme environments.</title>
        <authorList>
            <person name="Cho C.H."/>
            <person name="Yoon H.S."/>
        </authorList>
    </citation>
    <scope>NUCLEOTIDE SEQUENCE [LARGE SCALE GENOMIC DNA]</scope>
    <source>
        <strain evidence="3 4">108.79 E11</strain>
    </source>
</reference>
<keyword evidence="4" id="KW-1185">Reference proteome</keyword>
<evidence type="ECO:0000313" key="3">
    <source>
        <dbReference type="EMBL" id="KAK4522798.1"/>
    </source>
</evidence>
<feature type="region of interest" description="Disordered" evidence="1">
    <location>
        <begin position="162"/>
        <end position="181"/>
    </location>
</feature>
<sequence>MDAASEYERKRLENIKKNEEILLKLGLNAVAPCIHREVKRSLPSGTCTVHKSDSKQQTIGLESYLPKRRSARNREVKKSPSENAEILKNHEDACTIHMEAEEDAETLLDLDTWCKMNHIEPGPWVQGHYHGWVNEEVRQSLGIAASASEAWESNGGGKFSYRNPDGISKGKSTKKGNKTGSSAKEWARKMMYKNPNAYFYRHTCPGEEQKYGEWTEEEIELFVRVAKTYGSGDKWGLFASHIPHRVGYQCSAAYREIVIPRGLIRDPNFKMTRNGKAVYVGKYHH</sequence>
<dbReference type="Proteomes" id="UP001300502">
    <property type="component" value="Unassembled WGS sequence"/>
</dbReference>
<accession>A0AAV9I2Z3</accession>
<gene>
    <name evidence="3" type="ORF">GAYE_PCTG30G0688</name>
</gene>
<protein>
    <recommendedName>
        <fullName evidence="2">Myb-like domain-containing protein</fullName>
    </recommendedName>
</protein>
<proteinExistence type="predicted"/>
<dbReference type="InterPro" id="IPR009057">
    <property type="entry name" value="Homeodomain-like_sf"/>
</dbReference>
<dbReference type="SMART" id="SM00717">
    <property type="entry name" value="SANT"/>
    <property type="match status" value="1"/>
</dbReference>
<dbReference type="AlphaFoldDB" id="A0AAV9I2Z3"/>